<feature type="domain" description="PHD-type" evidence="11">
    <location>
        <begin position="90"/>
        <end position="140"/>
    </location>
</feature>
<keyword evidence="6" id="KW-0805">Transcription regulation</keyword>
<dbReference type="PROSITE" id="PS01359">
    <property type="entry name" value="ZF_PHD_1"/>
    <property type="match status" value="1"/>
</dbReference>
<evidence type="ECO:0000256" key="2">
    <source>
        <dbReference type="ARBA" id="ARBA00022723"/>
    </source>
</evidence>
<dbReference type="InterPro" id="IPR019787">
    <property type="entry name" value="Znf_PHD-finger"/>
</dbReference>
<feature type="compositionally biased region" description="Low complexity" evidence="10">
    <location>
        <begin position="21"/>
        <end position="34"/>
    </location>
</feature>
<keyword evidence="3" id="KW-0677">Repeat</keyword>
<keyword evidence="4 9" id="KW-0863">Zinc-finger</keyword>
<reference evidence="12" key="1">
    <citation type="submission" date="2019-06" db="EMBL/GenBank/DDBJ databases">
        <authorList>
            <person name="Zheng W."/>
        </authorList>
    </citation>
    <scope>NUCLEOTIDE SEQUENCE</scope>
    <source>
        <strain evidence="12">QDHG01</strain>
    </source>
</reference>
<evidence type="ECO:0000256" key="4">
    <source>
        <dbReference type="ARBA" id="ARBA00022771"/>
    </source>
</evidence>
<dbReference type="Proteomes" id="UP000785679">
    <property type="component" value="Unassembled WGS sequence"/>
</dbReference>
<gene>
    <name evidence="12" type="ORF">FGO68_gene626</name>
</gene>
<evidence type="ECO:0000256" key="8">
    <source>
        <dbReference type="ARBA" id="ARBA00023242"/>
    </source>
</evidence>
<keyword evidence="8" id="KW-0539">Nucleus</keyword>
<keyword evidence="13" id="KW-1185">Reference proteome</keyword>
<name>A0A8J8NV95_HALGN</name>
<sequence>MPPPQVAAQVKNSGGQIGLAKPGSGSSGKTSASGKKSDLACHTCQKQLTLDATEESVQCCRCKKAYHSMCHEPPLHSDFVKYFPWECPECKNCNVCGLNNDEEKIIICDMCDRAKHIHCLNPPLQQVPTTSWFCTDCVNCASCMKVLPPLKTRSEGFWVDRPAGKTQRAASHRLCKPCLKQKEQGNFCEVCCKASPSDDDYIQCDYCQKWIHTRCGNLDEEQLKLYAQEDQKYMCPICKDQI</sequence>
<dbReference type="GO" id="GO:0005634">
    <property type="term" value="C:nucleus"/>
    <property type="evidence" value="ECO:0007669"/>
    <property type="project" value="UniProtKB-SubCell"/>
</dbReference>
<keyword evidence="2" id="KW-0479">Metal-binding</keyword>
<evidence type="ECO:0000259" key="11">
    <source>
        <dbReference type="PROSITE" id="PS50016"/>
    </source>
</evidence>
<evidence type="ECO:0000256" key="3">
    <source>
        <dbReference type="ARBA" id="ARBA00022737"/>
    </source>
</evidence>
<dbReference type="PANTHER" id="PTHR45888">
    <property type="entry name" value="HL01030P-RELATED"/>
    <property type="match status" value="1"/>
</dbReference>
<dbReference type="PANTHER" id="PTHR45888:SF4">
    <property type="entry name" value="PHD FINGER PROTEIN 10"/>
    <property type="match status" value="1"/>
</dbReference>
<feature type="domain" description="PHD-type" evidence="11">
    <location>
        <begin position="38"/>
        <end position="93"/>
    </location>
</feature>
<dbReference type="Pfam" id="PF00628">
    <property type="entry name" value="PHD"/>
    <property type="match status" value="3"/>
</dbReference>
<feature type="domain" description="PHD-type" evidence="11">
    <location>
        <begin position="185"/>
        <end position="241"/>
    </location>
</feature>
<evidence type="ECO:0000256" key="5">
    <source>
        <dbReference type="ARBA" id="ARBA00022833"/>
    </source>
</evidence>
<evidence type="ECO:0000256" key="6">
    <source>
        <dbReference type="ARBA" id="ARBA00023015"/>
    </source>
</evidence>
<dbReference type="SMART" id="SM00249">
    <property type="entry name" value="PHD"/>
    <property type="match status" value="3"/>
</dbReference>
<dbReference type="AlphaFoldDB" id="A0A8J8NV95"/>
<evidence type="ECO:0000313" key="13">
    <source>
        <dbReference type="Proteomes" id="UP000785679"/>
    </source>
</evidence>
<evidence type="ECO:0000256" key="10">
    <source>
        <dbReference type="SAM" id="MobiDB-lite"/>
    </source>
</evidence>
<dbReference type="Gene3D" id="3.30.40.10">
    <property type="entry name" value="Zinc/RING finger domain, C3HC4 (zinc finger)"/>
    <property type="match status" value="3"/>
</dbReference>
<organism evidence="12 13">
    <name type="scientific">Halteria grandinella</name>
    <dbReference type="NCBI Taxonomy" id="5974"/>
    <lineage>
        <taxon>Eukaryota</taxon>
        <taxon>Sar</taxon>
        <taxon>Alveolata</taxon>
        <taxon>Ciliophora</taxon>
        <taxon>Intramacronucleata</taxon>
        <taxon>Spirotrichea</taxon>
        <taxon>Stichotrichia</taxon>
        <taxon>Sporadotrichida</taxon>
        <taxon>Halteriidae</taxon>
        <taxon>Halteria</taxon>
    </lineage>
</organism>
<evidence type="ECO:0000313" key="12">
    <source>
        <dbReference type="EMBL" id="TNV80905.1"/>
    </source>
</evidence>
<dbReference type="SUPFAM" id="SSF57903">
    <property type="entry name" value="FYVE/PHD zinc finger"/>
    <property type="match status" value="3"/>
</dbReference>
<protein>
    <recommendedName>
        <fullName evidence="11">PHD-type domain-containing protein</fullName>
    </recommendedName>
</protein>
<comment type="subcellular location">
    <subcellularLocation>
        <location evidence="1">Nucleus</location>
    </subcellularLocation>
</comment>
<comment type="caution">
    <text evidence="12">The sequence shown here is derived from an EMBL/GenBank/DDBJ whole genome shotgun (WGS) entry which is preliminary data.</text>
</comment>
<accession>A0A8J8NV95</accession>
<feature type="region of interest" description="Disordered" evidence="10">
    <location>
        <begin position="1"/>
        <end position="36"/>
    </location>
</feature>
<dbReference type="InterPro" id="IPR013083">
    <property type="entry name" value="Znf_RING/FYVE/PHD"/>
</dbReference>
<dbReference type="EMBL" id="RRYP01006878">
    <property type="protein sequence ID" value="TNV80905.1"/>
    <property type="molecule type" value="Genomic_DNA"/>
</dbReference>
<dbReference type="GO" id="GO:0008270">
    <property type="term" value="F:zinc ion binding"/>
    <property type="evidence" value="ECO:0007669"/>
    <property type="project" value="UniProtKB-KW"/>
</dbReference>
<dbReference type="InterPro" id="IPR011011">
    <property type="entry name" value="Znf_FYVE_PHD"/>
</dbReference>
<proteinExistence type="predicted"/>
<dbReference type="InterPro" id="IPR001965">
    <property type="entry name" value="Znf_PHD"/>
</dbReference>
<dbReference type="InterPro" id="IPR019786">
    <property type="entry name" value="Zinc_finger_PHD-type_CS"/>
</dbReference>
<dbReference type="PROSITE" id="PS50016">
    <property type="entry name" value="ZF_PHD_2"/>
    <property type="match status" value="3"/>
</dbReference>
<dbReference type="OrthoDB" id="312399at2759"/>
<keyword evidence="7" id="KW-0804">Transcription</keyword>
<evidence type="ECO:0000256" key="1">
    <source>
        <dbReference type="ARBA" id="ARBA00004123"/>
    </source>
</evidence>
<evidence type="ECO:0000256" key="7">
    <source>
        <dbReference type="ARBA" id="ARBA00023163"/>
    </source>
</evidence>
<keyword evidence="5" id="KW-0862">Zinc</keyword>
<evidence type="ECO:0000256" key="9">
    <source>
        <dbReference type="PROSITE-ProRule" id="PRU00146"/>
    </source>
</evidence>